<dbReference type="OrthoDB" id="5951427at2"/>
<dbReference type="InterPro" id="IPR025746">
    <property type="entry name" value="PilX_N_dom"/>
</dbReference>
<dbReference type="Pfam" id="PF14341">
    <property type="entry name" value="PilX_N"/>
    <property type="match status" value="1"/>
</dbReference>
<dbReference type="Pfam" id="PF13681">
    <property type="entry name" value="PilX"/>
    <property type="match status" value="1"/>
</dbReference>
<evidence type="ECO:0000313" key="5">
    <source>
        <dbReference type="Proteomes" id="UP000033651"/>
    </source>
</evidence>
<evidence type="ECO:0000259" key="3">
    <source>
        <dbReference type="Pfam" id="PF14341"/>
    </source>
</evidence>
<proteinExistence type="predicted"/>
<gene>
    <name evidence="4" type="ORF">VI08_15175</name>
</gene>
<keyword evidence="5" id="KW-1185">Reference proteome</keyword>
<dbReference type="InterPro" id="IPR025205">
    <property type="entry name" value="PilX/PilW_C"/>
</dbReference>
<dbReference type="EMBL" id="JZRB01000033">
    <property type="protein sequence ID" value="KJV30303.1"/>
    <property type="molecule type" value="Genomic_DNA"/>
</dbReference>
<comment type="caution">
    <text evidence="4">The sequence shown here is derived from an EMBL/GenBank/DDBJ whole genome shotgun (WGS) entry which is preliminary data.</text>
</comment>
<evidence type="ECO:0008006" key="6">
    <source>
        <dbReference type="Google" id="ProtNLM"/>
    </source>
</evidence>
<feature type="domain" description="PilX/PilW C-terminal" evidence="2">
    <location>
        <begin position="105"/>
        <end position="214"/>
    </location>
</feature>
<feature type="compositionally biased region" description="Polar residues" evidence="1">
    <location>
        <begin position="169"/>
        <end position="187"/>
    </location>
</feature>
<evidence type="ECO:0000313" key="4">
    <source>
        <dbReference type="EMBL" id="KJV30303.1"/>
    </source>
</evidence>
<feature type="domain" description="Type 4 fimbrial biogenesis protein PilX N-terminal" evidence="3">
    <location>
        <begin position="22"/>
        <end position="72"/>
    </location>
</feature>
<sequence length="218" mass="22957">MRTHTMNHPFDRPSSGFASRQQGVVLVVALIFLLLMTILAISASGTSLLQLRLTGGLRSSQLADFGAESALRGAEWRLWTASNTNPMACTTAGPICYKYDAANPSTTVDTFRNSPGWVDDSAGDDSGTGGGTKYSPGTLKTASADKTFQLARDPLYLIEDMGVELPSGAGSQHESGQSAPGSGNTSVDSHVYRITARSTGSNNNTVRVMETTFAAKAN</sequence>
<evidence type="ECO:0000256" key="1">
    <source>
        <dbReference type="SAM" id="MobiDB-lite"/>
    </source>
</evidence>
<dbReference type="AlphaFoldDB" id="A0A0F3KGG5"/>
<organism evidence="4 5">
    <name type="scientific">Luteibacter yeojuensis</name>
    <dbReference type="NCBI Taxonomy" id="345309"/>
    <lineage>
        <taxon>Bacteria</taxon>
        <taxon>Pseudomonadati</taxon>
        <taxon>Pseudomonadota</taxon>
        <taxon>Gammaproteobacteria</taxon>
        <taxon>Lysobacterales</taxon>
        <taxon>Rhodanobacteraceae</taxon>
        <taxon>Luteibacter</taxon>
    </lineage>
</organism>
<feature type="region of interest" description="Disordered" evidence="1">
    <location>
        <begin position="166"/>
        <end position="187"/>
    </location>
</feature>
<dbReference type="PATRIC" id="fig|345309.4.peg.2639"/>
<feature type="region of interest" description="Disordered" evidence="1">
    <location>
        <begin position="112"/>
        <end position="138"/>
    </location>
</feature>
<dbReference type="Proteomes" id="UP000033651">
    <property type="component" value="Unassembled WGS sequence"/>
</dbReference>
<accession>A0A0F3KGG5</accession>
<name>A0A0F3KGG5_9GAMM</name>
<reference evidence="4 5" key="1">
    <citation type="submission" date="2015-03" db="EMBL/GenBank/DDBJ databases">
        <title>Draft genome sequence of Luteibacter yeojuensis strain SU11.</title>
        <authorList>
            <person name="Sulaiman J."/>
            <person name="Priya K."/>
            <person name="Chan K.-G."/>
        </authorList>
    </citation>
    <scope>NUCLEOTIDE SEQUENCE [LARGE SCALE GENOMIC DNA]</scope>
    <source>
        <strain evidence="4 5">SU11</strain>
    </source>
</reference>
<evidence type="ECO:0000259" key="2">
    <source>
        <dbReference type="Pfam" id="PF13681"/>
    </source>
</evidence>
<protein>
    <recommendedName>
        <fullName evidence="6">Type IV pilus assembly protein PilX</fullName>
    </recommendedName>
</protein>